<keyword evidence="1" id="KW-1133">Transmembrane helix</keyword>
<dbReference type="Proteomes" id="UP000221165">
    <property type="component" value="Unassembled WGS sequence"/>
</dbReference>
<protein>
    <submittedName>
        <fullName evidence="2">Uncharacterized protein</fullName>
    </submittedName>
</protein>
<comment type="caution">
    <text evidence="2">The sequence shown here is derived from an EMBL/GenBank/DDBJ whole genome shotgun (WGS) entry which is preliminary data.</text>
</comment>
<organism evidence="2 3">
    <name type="scientific">Cystoisospora suis</name>
    <dbReference type="NCBI Taxonomy" id="483139"/>
    <lineage>
        <taxon>Eukaryota</taxon>
        <taxon>Sar</taxon>
        <taxon>Alveolata</taxon>
        <taxon>Apicomplexa</taxon>
        <taxon>Conoidasida</taxon>
        <taxon>Coccidia</taxon>
        <taxon>Eucoccidiorida</taxon>
        <taxon>Eimeriorina</taxon>
        <taxon>Sarcocystidae</taxon>
        <taxon>Cystoisospora</taxon>
    </lineage>
</organism>
<proteinExistence type="predicted"/>
<dbReference type="RefSeq" id="XP_067916468.1">
    <property type="nucleotide sequence ID" value="XM_068071556.1"/>
</dbReference>
<reference evidence="2 3" key="1">
    <citation type="journal article" date="2017" name="Int. J. Parasitol.">
        <title>The genome of the protozoan parasite Cystoisospora suis and a reverse vaccinology approach to identify vaccine candidates.</title>
        <authorList>
            <person name="Palmieri N."/>
            <person name="Shrestha A."/>
            <person name="Ruttkowski B."/>
            <person name="Beck T."/>
            <person name="Vogl C."/>
            <person name="Tomley F."/>
            <person name="Blake D.P."/>
            <person name="Joachim A."/>
        </authorList>
    </citation>
    <scope>NUCLEOTIDE SEQUENCE [LARGE SCALE GENOMIC DNA]</scope>
    <source>
        <strain evidence="2 3">Wien I</strain>
    </source>
</reference>
<feature type="non-terminal residue" evidence="2">
    <location>
        <position position="1"/>
    </location>
</feature>
<keyword evidence="1" id="KW-0472">Membrane</keyword>
<gene>
    <name evidence="2" type="ORF">CSUI_011458</name>
</gene>
<name>A0A2C6KDS3_9APIC</name>
<evidence type="ECO:0000313" key="2">
    <source>
        <dbReference type="EMBL" id="PHJ14732.1"/>
    </source>
</evidence>
<dbReference type="GeneID" id="94434767"/>
<dbReference type="VEuPathDB" id="ToxoDB:CSUI_011458"/>
<feature type="transmembrane region" description="Helical" evidence="1">
    <location>
        <begin position="6"/>
        <end position="25"/>
    </location>
</feature>
<evidence type="ECO:0000256" key="1">
    <source>
        <dbReference type="SAM" id="Phobius"/>
    </source>
</evidence>
<keyword evidence="3" id="KW-1185">Reference proteome</keyword>
<keyword evidence="1" id="KW-0812">Transmembrane</keyword>
<sequence length="46" mass="5349">IRDKHHVSHAFALSLCVFNVTLLRISGLRRFPKNLHLLLRTPRSKS</sequence>
<evidence type="ECO:0000313" key="3">
    <source>
        <dbReference type="Proteomes" id="UP000221165"/>
    </source>
</evidence>
<accession>A0A2C6KDS3</accession>
<dbReference type="AlphaFoldDB" id="A0A2C6KDS3"/>
<dbReference type="EMBL" id="MIGC01011914">
    <property type="protein sequence ID" value="PHJ14732.1"/>
    <property type="molecule type" value="Genomic_DNA"/>
</dbReference>